<dbReference type="WBParaSite" id="BXY_1191700.1">
    <property type="protein sequence ID" value="BXY_1191700.1"/>
    <property type="gene ID" value="BXY_1191700"/>
</dbReference>
<dbReference type="InterPro" id="IPR032675">
    <property type="entry name" value="LRR_dom_sf"/>
</dbReference>
<dbReference type="Pfam" id="PF25013">
    <property type="entry name" value="LRR_Zer-1"/>
    <property type="match status" value="1"/>
</dbReference>
<dbReference type="PANTHER" id="PTHR12904">
    <property type="match status" value="1"/>
</dbReference>
<sequence>MELPAGDRMVVEPEPDREFLKKLAAAVVIKESSKVLIPPKSTADFSQCCGYLRQTDVEAILRQSQKYKRIPNPRFFEYFTDGIRYPTSILPIRRNPIGDQVFFELLRGQKDTLLELDLEGNCSLGTRQLLDLLEAHKDNLPHLERLIASDQLLFETYNEMPSSHRAAPLAFGDGVPFADDEADCCELNHPACRLELPEAGGFQENMEIDQDFEEVKQFTKYFPTLRHLRLLKEANREFLQISENRLTFLTRILTPLKELITLELIRWDKIGRLTFLPMMSETLTSLVLYDCTDVHDSIDEICELKNLEKLDIAFSNIARGMFRCPVTTLHKLVSSLPKLKYLDIANTNLSSMAAADDRPPRRNIVMTDVYGLDGLDHQLDFVSVFRCESISSNTKLPAKVICSDMDEEKLLIAMETYMDRTELLHLVLNELYQFYRINQQIVCEYGRGLDLIIKALQRHHNHRAIQIAGTAAIFYIIRNVQLSVSIRRDVVEIMLDAMENFPDETIIVRNCCLAACQLDVPADVAFAYKRMVKVLVHILNNHYADSTTPRVVVYLLNSMACHVEGEHKVEVGNFGAIEAVVDHIRRKTKRRICDEVLEVSWSFLWNVTDETPLNCEMFLRSGGMDLFRRCHSEFSTKKELVRNMMGLVGNIAEVQELRGYLMNDELIRIFLSLLDQMSDGIETSYNSAGVLAQLLSDGIEKWTSQVSRQEVTDKIVKTTQQWPMDSRRFINYRSFKPIIRLIPMFDSYGSQIWALWALANLTTTDGEKYCQFIVKEDGLHVLQSLVKDKRSTDQILELVNQIMNNLNMNLGLPTTALMQV</sequence>
<dbReference type="OrthoDB" id="5783533at2759"/>
<dbReference type="Proteomes" id="UP000582659">
    <property type="component" value="Unassembled WGS sequence"/>
</dbReference>
<evidence type="ECO:0000313" key="6">
    <source>
        <dbReference type="Proteomes" id="UP000659654"/>
    </source>
</evidence>
<accession>A0A1I7SFV4</accession>
<name>A0A1I7SFV4_BURXY</name>
<evidence type="ECO:0000259" key="2">
    <source>
        <dbReference type="Pfam" id="PF22964"/>
    </source>
</evidence>
<reference evidence="7" key="1">
    <citation type="submission" date="2016-11" db="UniProtKB">
        <authorList>
            <consortium name="WormBaseParasite"/>
        </authorList>
    </citation>
    <scope>IDENTIFICATION</scope>
</reference>
<protein>
    <submittedName>
        <fullName evidence="4">(pine wood nematode) hypothetical protein</fullName>
    </submittedName>
</protein>
<dbReference type="EMBL" id="CAJFCV020000003">
    <property type="protein sequence ID" value="CAG9106339.1"/>
    <property type="molecule type" value="Genomic_DNA"/>
</dbReference>
<dbReference type="EMBL" id="CAJFDI010000003">
    <property type="protein sequence ID" value="CAD5220313.1"/>
    <property type="molecule type" value="Genomic_DNA"/>
</dbReference>
<keyword evidence="6" id="KW-1185">Reference proteome</keyword>
<dbReference type="eggNOG" id="KOG3665">
    <property type="taxonomic scope" value="Eukaryota"/>
</dbReference>
<evidence type="ECO:0000313" key="4">
    <source>
        <dbReference type="EMBL" id="CAD5220313.1"/>
    </source>
</evidence>
<dbReference type="AlphaFoldDB" id="A0A1I7SFV4"/>
<dbReference type="InterPro" id="IPR011989">
    <property type="entry name" value="ARM-like"/>
</dbReference>
<dbReference type="GO" id="GO:0031462">
    <property type="term" value="C:Cul2-RING ubiquitin ligase complex"/>
    <property type="evidence" value="ECO:0007669"/>
    <property type="project" value="TreeGrafter"/>
</dbReference>
<feature type="domain" description="Zer-1-like leucine-rich repeats region" evidence="3">
    <location>
        <begin position="251"/>
        <end position="387"/>
    </location>
</feature>
<dbReference type="InterPro" id="IPR055142">
    <property type="entry name" value="ZER1-like_C"/>
</dbReference>
<dbReference type="Gene3D" id="1.25.10.10">
    <property type="entry name" value="Leucine-rich Repeat Variant"/>
    <property type="match status" value="1"/>
</dbReference>
<evidence type="ECO:0000256" key="1">
    <source>
        <dbReference type="ARBA" id="ARBA00022786"/>
    </source>
</evidence>
<gene>
    <name evidence="4" type="ORF">BXYJ_LOCUS6116</name>
</gene>
<dbReference type="PANTHER" id="PTHR12904:SF23">
    <property type="entry name" value="PROTEIN ZER-1 HOMOLOG"/>
    <property type="match status" value="1"/>
</dbReference>
<dbReference type="Proteomes" id="UP000095284">
    <property type="component" value="Unplaced"/>
</dbReference>
<dbReference type="SUPFAM" id="SSF52047">
    <property type="entry name" value="RNI-like"/>
    <property type="match status" value="1"/>
</dbReference>
<evidence type="ECO:0000259" key="3">
    <source>
        <dbReference type="Pfam" id="PF25013"/>
    </source>
</evidence>
<organism evidence="5 7">
    <name type="scientific">Bursaphelenchus xylophilus</name>
    <name type="common">Pinewood nematode worm</name>
    <name type="synonym">Aphelenchoides xylophilus</name>
    <dbReference type="NCBI Taxonomy" id="6326"/>
    <lineage>
        <taxon>Eukaryota</taxon>
        <taxon>Metazoa</taxon>
        <taxon>Ecdysozoa</taxon>
        <taxon>Nematoda</taxon>
        <taxon>Chromadorea</taxon>
        <taxon>Rhabditida</taxon>
        <taxon>Tylenchina</taxon>
        <taxon>Tylenchomorpha</taxon>
        <taxon>Aphelenchoidea</taxon>
        <taxon>Aphelenchoididae</taxon>
        <taxon>Bursaphelenchus</taxon>
    </lineage>
</organism>
<proteinExistence type="predicted"/>
<evidence type="ECO:0000313" key="7">
    <source>
        <dbReference type="WBParaSite" id="BXY_1191700.1"/>
    </source>
</evidence>
<dbReference type="Gene3D" id="3.80.10.10">
    <property type="entry name" value="Ribonuclease Inhibitor"/>
    <property type="match status" value="1"/>
</dbReference>
<dbReference type="InterPro" id="IPR051341">
    <property type="entry name" value="Zyg-11_UBL_adapter"/>
</dbReference>
<dbReference type="Pfam" id="PF22964">
    <property type="entry name" value="ZER1-like_2nd"/>
    <property type="match status" value="1"/>
</dbReference>
<dbReference type="SUPFAM" id="SSF48371">
    <property type="entry name" value="ARM repeat"/>
    <property type="match status" value="1"/>
</dbReference>
<keyword evidence="1" id="KW-0833">Ubl conjugation pathway</keyword>
<dbReference type="SMR" id="A0A1I7SFV4"/>
<feature type="domain" description="Protein zer-1 homolog-like C-terminal" evidence="2">
    <location>
        <begin position="456"/>
        <end position="806"/>
    </location>
</feature>
<dbReference type="InterPro" id="IPR016024">
    <property type="entry name" value="ARM-type_fold"/>
</dbReference>
<reference evidence="4" key="2">
    <citation type="submission" date="2020-09" db="EMBL/GenBank/DDBJ databases">
        <authorList>
            <person name="Kikuchi T."/>
        </authorList>
    </citation>
    <scope>NUCLEOTIDE SEQUENCE</scope>
    <source>
        <strain evidence="4">Ka4C1</strain>
    </source>
</reference>
<dbReference type="Proteomes" id="UP000659654">
    <property type="component" value="Unassembled WGS sequence"/>
</dbReference>
<evidence type="ECO:0000313" key="5">
    <source>
        <dbReference type="Proteomes" id="UP000095284"/>
    </source>
</evidence>
<dbReference type="InterPro" id="IPR056845">
    <property type="entry name" value="LRR_Zer-1"/>
</dbReference>